<protein>
    <recommendedName>
        <fullName evidence="8">Thioredoxin domain-containing protein</fullName>
    </recommendedName>
</protein>
<dbReference type="Pfam" id="PF00578">
    <property type="entry name" value="AhpC-TSA"/>
    <property type="match status" value="1"/>
</dbReference>
<keyword evidence="9" id="KW-0496">Mitochondrion</keyword>
<evidence type="ECO:0000259" key="8">
    <source>
        <dbReference type="PROSITE" id="PS51352"/>
    </source>
</evidence>
<dbReference type="GO" id="GO:0006979">
    <property type="term" value="P:response to oxidative stress"/>
    <property type="evidence" value="ECO:0007669"/>
    <property type="project" value="TreeGrafter"/>
</dbReference>
<sequence>MFQCGRQKPMDTKGKTGMELLSMQTMMHIGDQVPDFTAESSHGEIKFYDYIGDNWACLFSHPKDFTPVCTTELGRVAQLKDEFAARKIKVIALSCDSLASHAKWKGDIETSQNCTVDFPIIADSDRRIAVRFGMLDQTRLGKAGMPEVVRSVFFIGPDKYCKALITYPASTGRNFNEILRVFDSLQLTASKKVVTPADWQKGKACIIGPSIPDDDAKKIFGTYNSVLPYLREVPDPSSPTAK</sequence>
<dbReference type="CDD" id="cd03016">
    <property type="entry name" value="PRX_1cys"/>
    <property type="match status" value="1"/>
</dbReference>
<gene>
    <name evidence="9" type="ORF">PLBR_LOCUS1373</name>
</gene>
<dbReference type="InterPro" id="IPR036249">
    <property type="entry name" value="Thioredoxin-like_sf"/>
</dbReference>
<keyword evidence="2 6" id="KW-0049">Antioxidant</keyword>
<dbReference type="InterPro" id="IPR050217">
    <property type="entry name" value="Peroxiredoxin"/>
</dbReference>
<dbReference type="FunFam" id="3.40.30.10:FF:000011">
    <property type="entry name" value="Peroxiredoxin PRX1"/>
    <property type="match status" value="1"/>
</dbReference>
<dbReference type="GO" id="GO:0045454">
    <property type="term" value="P:cell redox homeostasis"/>
    <property type="evidence" value="ECO:0007669"/>
    <property type="project" value="TreeGrafter"/>
</dbReference>
<dbReference type="GO" id="GO:0005829">
    <property type="term" value="C:cytosol"/>
    <property type="evidence" value="ECO:0007669"/>
    <property type="project" value="TreeGrafter"/>
</dbReference>
<dbReference type="InterPro" id="IPR013766">
    <property type="entry name" value="Thioredoxin_domain"/>
</dbReference>
<dbReference type="InterPro" id="IPR019479">
    <property type="entry name" value="Peroxiredoxin_C"/>
</dbReference>
<dbReference type="InterPro" id="IPR000866">
    <property type="entry name" value="AhpC/TSA"/>
</dbReference>
<evidence type="ECO:0000256" key="4">
    <source>
        <dbReference type="ARBA" id="ARBA00023284"/>
    </source>
</evidence>
<dbReference type="SUPFAM" id="SSF52833">
    <property type="entry name" value="Thioredoxin-like"/>
    <property type="match status" value="1"/>
</dbReference>
<dbReference type="AlphaFoldDB" id="A0A3P3Y1U0"/>
<dbReference type="GO" id="GO:0033554">
    <property type="term" value="P:cellular response to stress"/>
    <property type="evidence" value="ECO:0007669"/>
    <property type="project" value="TreeGrafter"/>
</dbReference>
<dbReference type="Proteomes" id="UP000290189">
    <property type="component" value="Unassembled WGS sequence"/>
</dbReference>
<comment type="function">
    <text evidence="6">Thiol-specific peroxidase that catalyzes the reduction of hydrogen peroxide and organic hydroperoxides to water and alcohols, respectively.</text>
</comment>
<dbReference type="EMBL" id="OVEO01000002">
    <property type="protein sequence ID" value="SPQ94158.1"/>
    <property type="molecule type" value="Genomic_DNA"/>
</dbReference>
<keyword evidence="1 6" id="KW-0575">Peroxidase</keyword>
<dbReference type="GO" id="GO:0042744">
    <property type="term" value="P:hydrogen peroxide catabolic process"/>
    <property type="evidence" value="ECO:0007669"/>
    <property type="project" value="TreeGrafter"/>
</dbReference>
<dbReference type="InterPro" id="IPR045020">
    <property type="entry name" value="PRX_1cys"/>
</dbReference>
<evidence type="ECO:0000256" key="3">
    <source>
        <dbReference type="ARBA" id="ARBA00023002"/>
    </source>
</evidence>
<dbReference type="Pfam" id="PF10417">
    <property type="entry name" value="1-cysPrx_C"/>
    <property type="match status" value="1"/>
</dbReference>
<proteinExistence type="inferred from homology"/>
<evidence type="ECO:0000313" key="10">
    <source>
        <dbReference type="Proteomes" id="UP000290189"/>
    </source>
</evidence>
<accession>A0A3P3Y1U0</accession>
<dbReference type="PANTHER" id="PTHR10681">
    <property type="entry name" value="THIOREDOXIN PEROXIDASE"/>
    <property type="match status" value="1"/>
</dbReference>
<comment type="similarity">
    <text evidence="5">Belongs to the peroxiredoxin family. Prx6 subfamily.</text>
</comment>
<evidence type="ECO:0000256" key="6">
    <source>
        <dbReference type="PIRNR" id="PIRNR000239"/>
    </source>
</evidence>
<dbReference type="Gene3D" id="3.40.30.10">
    <property type="entry name" value="Glutaredoxin"/>
    <property type="match status" value="1"/>
</dbReference>
<keyword evidence="3 6" id="KW-0560">Oxidoreductase</keyword>
<feature type="active site" description="Cysteine sulfenic acid (-SOH) intermediate; for peroxidase activity" evidence="7">
    <location>
        <position position="69"/>
    </location>
</feature>
<evidence type="ECO:0000313" key="9">
    <source>
        <dbReference type="EMBL" id="SPQ94158.1"/>
    </source>
</evidence>
<dbReference type="PROSITE" id="PS51352">
    <property type="entry name" value="THIOREDOXIN_2"/>
    <property type="match status" value="1"/>
</dbReference>
<name>A0A3P3Y1U0_PLABS</name>
<feature type="domain" description="Thioredoxin" evidence="8">
    <location>
        <begin position="27"/>
        <end position="187"/>
    </location>
</feature>
<organism evidence="9 10">
    <name type="scientific">Plasmodiophora brassicae</name>
    <name type="common">Clubroot disease agent</name>
    <dbReference type="NCBI Taxonomy" id="37360"/>
    <lineage>
        <taxon>Eukaryota</taxon>
        <taxon>Sar</taxon>
        <taxon>Rhizaria</taxon>
        <taxon>Endomyxa</taxon>
        <taxon>Phytomyxea</taxon>
        <taxon>Plasmodiophorida</taxon>
        <taxon>Plasmodiophoridae</taxon>
        <taxon>Plasmodiophora</taxon>
    </lineage>
</organism>
<dbReference type="PIRSF" id="PIRSF000239">
    <property type="entry name" value="AHPC"/>
    <property type="match status" value="1"/>
</dbReference>
<reference evidence="9 10" key="1">
    <citation type="submission" date="2018-03" db="EMBL/GenBank/DDBJ databases">
        <authorList>
            <person name="Fogelqvist J."/>
        </authorList>
    </citation>
    <scope>NUCLEOTIDE SEQUENCE [LARGE SCALE GENOMIC DNA]</scope>
</reference>
<evidence type="ECO:0000256" key="5">
    <source>
        <dbReference type="ARBA" id="ARBA00025719"/>
    </source>
</evidence>
<evidence type="ECO:0000256" key="1">
    <source>
        <dbReference type="ARBA" id="ARBA00022559"/>
    </source>
</evidence>
<dbReference type="Gene3D" id="3.30.1020.10">
    <property type="entry name" value="Antioxidant, Horf6, Chain A, domain2"/>
    <property type="match status" value="1"/>
</dbReference>
<evidence type="ECO:0000256" key="7">
    <source>
        <dbReference type="PIRSR" id="PIRSR000239-1"/>
    </source>
</evidence>
<dbReference type="InterPro" id="IPR024706">
    <property type="entry name" value="Peroxiredoxin_AhpC-typ"/>
</dbReference>
<geneLocation type="mitochondrion" evidence="9"/>
<dbReference type="PANTHER" id="PTHR10681:SF121">
    <property type="entry name" value="ALKYL HYDROPEROXIDE REDUCTASE C"/>
    <property type="match status" value="1"/>
</dbReference>
<evidence type="ECO:0000256" key="2">
    <source>
        <dbReference type="ARBA" id="ARBA00022862"/>
    </source>
</evidence>
<keyword evidence="4 6" id="KW-0676">Redox-active center</keyword>
<dbReference type="GO" id="GO:0008379">
    <property type="term" value="F:thioredoxin peroxidase activity"/>
    <property type="evidence" value="ECO:0007669"/>
    <property type="project" value="TreeGrafter"/>
</dbReference>